<protein>
    <submittedName>
        <fullName evidence="4">Leader peptidase (Prepilin peptidase) / N-methyltransferase</fullName>
    </submittedName>
</protein>
<dbReference type="GO" id="GO:0005886">
    <property type="term" value="C:plasma membrane"/>
    <property type="evidence" value="ECO:0007669"/>
    <property type="project" value="TreeGrafter"/>
</dbReference>
<keyword evidence="2" id="KW-0472">Membrane</keyword>
<keyword evidence="4" id="KW-0808">Transferase</keyword>
<keyword evidence="2" id="KW-1133">Transmembrane helix</keyword>
<keyword evidence="5" id="KW-1185">Reference proteome</keyword>
<dbReference type="InterPro" id="IPR050882">
    <property type="entry name" value="Prepilin_peptidase/N-MTase"/>
</dbReference>
<evidence type="ECO:0000313" key="5">
    <source>
        <dbReference type="Proteomes" id="UP000219440"/>
    </source>
</evidence>
<dbReference type="RefSeq" id="WP_097060461.1">
    <property type="nucleotide sequence ID" value="NZ_BMLC01000001.1"/>
</dbReference>
<comment type="similarity">
    <text evidence="1">Belongs to the peptidase A24 family.</text>
</comment>
<feature type="transmembrane region" description="Helical" evidence="2">
    <location>
        <begin position="63"/>
        <end position="80"/>
    </location>
</feature>
<dbReference type="AlphaFoldDB" id="A0A2C8ZH50"/>
<feature type="transmembrane region" description="Helical" evidence="2">
    <location>
        <begin position="160"/>
        <end position="178"/>
    </location>
</feature>
<feature type="transmembrane region" description="Helical" evidence="2">
    <location>
        <begin position="131"/>
        <end position="153"/>
    </location>
</feature>
<dbReference type="Gene3D" id="1.20.120.1220">
    <property type="match status" value="1"/>
</dbReference>
<feature type="transmembrane region" description="Helical" evidence="2">
    <location>
        <begin position="87"/>
        <end position="111"/>
    </location>
</feature>
<organism evidence="4 5">
    <name type="scientific">Salinibacterium xinjiangense</name>
    <dbReference type="NCBI Taxonomy" id="386302"/>
    <lineage>
        <taxon>Bacteria</taxon>
        <taxon>Bacillati</taxon>
        <taxon>Actinomycetota</taxon>
        <taxon>Actinomycetes</taxon>
        <taxon>Micrococcales</taxon>
        <taxon>Microbacteriaceae</taxon>
        <taxon>Salinibacterium</taxon>
    </lineage>
</organism>
<evidence type="ECO:0000256" key="2">
    <source>
        <dbReference type="SAM" id="Phobius"/>
    </source>
</evidence>
<dbReference type="PANTHER" id="PTHR30487">
    <property type="entry name" value="TYPE 4 PREPILIN-LIKE PROTEINS LEADER PEPTIDE-PROCESSING ENZYME"/>
    <property type="match status" value="1"/>
</dbReference>
<evidence type="ECO:0000256" key="1">
    <source>
        <dbReference type="ARBA" id="ARBA00005801"/>
    </source>
</evidence>
<dbReference type="GO" id="GO:0006465">
    <property type="term" value="P:signal peptide processing"/>
    <property type="evidence" value="ECO:0007669"/>
    <property type="project" value="TreeGrafter"/>
</dbReference>
<dbReference type="PANTHER" id="PTHR30487:SF0">
    <property type="entry name" value="PREPILIN LEADER PEPTIDASE_N-METHYLTRANSFERASE-RELATED"/>
    <property type="match status" value="1"/>
</dbReference>
<feature type="transmembrane region" description="Helical" evidence="2">
    <location>
        <begin position="20"/>
        <end position="43"/>
    </location>
</feature>
<dbReference type="GO" id="GO:0032259">
    <property type="term" value="P:methylation"/>
    <property type="evidence" value="ECO:0007669"/>
    <property type="project" value="UniProtKB-KW"/>
</dbReference>
<gene>
    <name evidence="4" type="ORF">SAMN06296378_1315</name>
</gene>
<reference evidence="4 5" key="1">
    <citation type="submission" date="2017-09" db="EMBL/GenBank/DDBJ databases">
        <authorList>
            <person name="Ehlers B."/>
            <person name="Leendertz F.H."/>
        </authorList>
    </citation>
    <scope>NUCLEOTIDE SEQUENCE [LARGE SCALE GENOMIC DNA]</scope>
    <source>
        <strain evidence="4 5">CGMCC 1.05381</strain>
    </source>
</reference>
<feature type="domain" description="Prepilin type IV endopeptidase peptidase" evidence="3">
    <location>
        <begin position="52"/>
        <end position="145"/>
    </location>
</feature>
<sequence>MTTASSAPARPARWQLPAAVALAIVAVLMAGAGPPSLPLLYLAAVTPALCDSGLRHHRLPNRLVLPAYGVLVVALGIQAVQLVQFPLVAVLSGMTYLAFMLVLSVAGGMGMGDVKLAGALGLSAGMFGLDAAIASPLLAFFAGGAASVVILVAARRRRGVRIPFGPFMLAGFWVAALLPR</sequence>
<name>A0A2C8ZH50_9MICO</name>
<dbReference type="GO" id="GO:0008168">
    <property type="term" value="F:methyltransferase activity"/>
    <property type="evidence" value="ECO:0007669"/>
    <property type="project" value="UniProtKB-KW"/>
</dbReference>
<keyword evidence="4" id="KW-0489">Methyltransferase</keyword>
<proteinExistence type="inferred from homology"/>
<dbReference type="EMBL" id="OCST01000003">
    <property type="protein sequence ID" value="SOE64027.1"/>
    <property type="molecule type" value="Genomic_DNA"/>
</dbReference>
<dbReference type="OrthoDB" id="2087435at2"/>
<dbReference type="GO" id="GO:0004190">
    <property type="term" value="F:aspartic-type endopeptidase activity"/>
    <property type="evidence" value="ECO:0007669"/>
    <property type="project" value="InterPro"/>
</dbReference>
<dbReference type="InterPro" id="IPR000045">
    <property type="entry name" value="Prepilin_IV_endopep_pep"/>
</dbReference>
<dbReference type="Proteomes" id="UP000219440">
    <property type="component" value="Unassembled WGS sequence"/>
</dbReference>
<dbReference type="Pfam" id="PF01478">
    <property type="entry name" value="Peptidase_A24"/>
    <property type="match status" value="1"/>
</dbReference>
<evidence type="ECO:0000313" key="4">
    <source>
        <dbReference type="EMBL" id="SOE64027.1"/>
    </source>
</evidence>
<accession>A0A2C8ZH50</accession>
<evidence type="ECO:0000259" key="3">
    <source>
        <dbReference type="Pfam" id="PF01478"/>
    </source>
</evidence>
<keyword evidence="2" id="KW-0812">Transmembrane</keyword>